<dbReference type="PANTHER" id="PTHR43401">
    <property type="entry name" value="L-THREONINE 3-DEHYDROGENASE"/>
    <property type="match status" value="1"/>
</dbReference>
<feature type="domain" description="Alcohol dehydrogenase-like C-terminal" evidence="5">
    <location>
        <begin position="178"/>
        <end position="309"/>
    </location>
</feature>
<dbReference type="GO" id="GO:0003939">
    <property type="term" value="F:L-iditol 2-dehydrogenase (NAD+) activity"/>
    <property type="evidence" value="ECO:0007669"/>
    <property type="project" value="UniProtKB-EC"/>
</dbReference>
<dbReference type="RefSeq" id="WP_218112611.1">
    <property type="nucleotide sequence ID" value="NZ_CP065383.1"/>
</dbReference>
<dbReference type="InterPro" id="IPR002328">
    <property type="entry name" value="ADH_Zn_CS"/>
</dbReference>
<evidence type="ECO:0000256" key="4">
    <source>
        <dbReference type="RuleBase" id="RU361277"/>
    </source>
</evidence>
<gene>
    <name evidence="7" type="primary">gutB_2</name>
    <name evidence="7" type="ORF">RT761_00609</name>
</gene>
<dbReference type="SUPFAM" id="SSF51735">
    <property type="entry name" value="NAD(P)-binding Rossmann-fold domains"/>
    <property type="match status" value="1"/>
</dbReference>
<dbReference type="CDD" id="cd08235">
    <property type="entry name" value="iditol_2_DH_like"/>
    <property type="match status" value="1"/>
</dbReference>
<dbReference type="InterPro" id="IPR013154">
    <property type="entry name" value="ADH-like_N"/>
</dbReference>
<dbReference type="InterPro" id="IPR013149">
    <property type="entry name" value="ADH-like_C"/>
</dbReference>
<dbReference type="GO" id="GO:0008270">
    <property type="term" value="F:zinc ion binding"/>
    <property type="evidence" value="ECO:0007669"/>
    <property type="project" value="InterPro"/>
</dbReference>
<protein>
    <submittedName>
        <fullName evidence="7">Sorbitol dehydrogenase</fullName>
        <ecNumber evidence="7">1.1.1.14</ecNumber>
    </submittedName>
</protein>
<keyword evidence="2 4" id="KW-0862">Zinc</keyword>
<dbReference type="InterPro" id="IPR036291">
    <property type="entry name" value="NAD(P)-bd_dom_sf"/>
</dbReference>
<dbReference type="InterPro" id="IPR011032">
    <property type="entry name" value="GroES-like_sf"/>
</dbReference>
<evidence type="ECO:0000259" key="5">
    <source>
        <dbReference type="Pfam" id="PF00107"/>
    </source>
</evidence>
<dbReference type="EC" id="1.1.1.14" evidence="7"/>
<dbReference type="EMBL" id="CP065383">
    <property type="protein sequence ID" value="QPM67406.1"/>
    <property type="molecule type" value="Genomic_DNA"/>
</dbReference>
<evidence type="ECO:0000259" key="6">
    <source>
        <dbReference type="Pfam" id="PF08240"/>
    </source>
</evidence>
<dbReference type="AlphaFoldDB" id="A0A7T1AK58"/>
<keyword evidence="8" id="KW-1185">Reference proteome</keyword>
<evidence type="ECO:0000256" key="3">
    <source>
        <dbReference type="ARBA" id="ARBA00023002"/>
    </source>
</evidence>
<dbReference type="PANTHER" id="PTHR43401:SF2">
    <property type="entry name" value="L-THREONINE 3-DEHYDROGENASE"/>
    <property type="match status" value="1"/>
</dbReference>
<dbReference type="PROSITE" id="PS00059">
    <property type="entry name" value="ADH_ZINC"/>
    <property type="match status" value="1"/>
</dbReference>
<evidence type="ECO:0000313" key="7">
    <source>
        <dbReference type="EMBL" id="QPM67406.1"/>
    </source>
</evidence>
<keyword evidence="3 7" id="KW-0560">Oxidoreductase</keyword>
<feature type="domain" description="Alcohol dehydrogenase-like N-terminal" evidence="6">
    <location>
        <begin position="23"/>
        <end position="128"/>
    </location>
</feature>
<keyword evidence="1 4" id="KW-0479">Metal-binding</keyword>
<dbReference type="Gene3D" id="3.40.50.720">
    <property type="entry name" value="NAD(P)-binding Rossmann-like Domain"/>
    <property type="match status" value="1"/>
</dbReference>
<proteinExistence type="inferred from homology"/>
<dbReference type="Pfam" id="PF00107">
    <property type="entry name" value="ADH_zinc_N"/>
    <property type="match status" value="1"/>
</dbReference>
<evidence type="ECO:0000256" key="2">
    <source>
        <dbReference type="ARBA" id="ARBA00022833"/>
    </source>
</evidence>
<reference evidence="7 8" key="1">
    <citation type="journal article" date="2021" name="Nat. Commun.">
        <title>Isolation of a member of the candidate phylum Atribacteria reveals a unique cell membrane structure.</title>
        <authorList>
            <person name="Taiki K."/>
            <person name="Nobu M.K."/>
            <person name="Kusada H."/>
            <person name="Meng X.-Y."/>
            <person name="Hosoki N."/>
            <person name="Uematsu K."/>
            <person name="Yoshioka H."/>
            <person name="Kamagata Y."/>
            <person name="Tamaki H."/>
        </authorList>
    </citation>
    <scope>NUCLEOTIDE SEQUENCE [LARGE SCALE GENOMIC DNA]</scope>
    <source>
        <strain evidence="7 8">RT761</strain>
    </source>
</reference>
<evidence type="ECO:0000256" key="1">
    <source>
        <dbReference type="ARBA" id="ARBA00022723"/>
    </source>
</evidence>
<dbReference type="InterPro" id="IPR050129">
    <property type="entry name" value="Zn_alcohol_dh"/>
</dbReference>
<evidence type="ECO:0000313" key="8">
    <source>
        <dbReference type="Proteomes" id="UP000594463"/>
    </source>
</evidence>
<accession>A0A7T1AK58</accession>
<dbReference type="Pfam" id="PF08240">
    <property type="entry name" value="ADH_N"/>
    <property type="match status" value="1"/>
</dbReference>
<comment type="similarity">
    <text evidence="4">Belongs to the zinc-containing alcohol dehydrogenase family.</text>
</comment>
<dbReference type="Gene3D" id="3.90.180.10">
    <property type="entry name" value="Medium-chain alcohol dehydrogenases, catalytic domain"/>
    <property type="match status" value="1"/>
</dbReference>
<sequence>MKAAVMQEIGKIVVKEIPDPEVGQDEILIKVDACAICGSDIRTLWYGSSHVKPPRILGHEVVGTIIKMGPEVTGGYQLGDSVAITPAIGCGECLYCRSGFTNMCSNLETIGFEFNGGFAELMNVPAKAIKQGHVNKLPSGLSCDQAVLAEPLACCINGQEPLGIGLGHKIVVIGAGTIGLFHTELALLKGVSRVFLADVVPSRLRNAETLGKNVIPIDSRNIDLMKETQSQTNGYGADVVIVACPVGEAQNQALKMVAKKGRVSLFGGLPPDKSIGHLDSNLIHYKEIGVFGAHASTASQNRLALELIANKRVDASRYITHTFHLDQIMEGMNVAKEGKAIKVVIKP</sequence>
<dbReference type="SUPFAM" id="SSF50129">
    <property type="entry name" value="GroES-like"/>
    <property type="match status" value="1"/>
</dbReference>
<dbReference type="Proteomes" id="UP000594463">
    <property type="component" value="Chromosome"/>
</dbReference>
<organism evidence="7 8">
    <name type="scientific">Atribacter laminatus</name>
    <dbReference type="NCBI Taxonomy" id="2847778"/>
    <lineage>
        <taxon>Bacteria</taxon>
        <taxon>Pseudomonadati</taxon>
        <taxon>Atribacterota</taxon>
        <taxon>Atribacteria</taxon>
        <taxon>Atribacterales</taxon>
        <taxon>Atribacteraceae</taxon>
        <taxon>Atribacter</taxon>
    </lineage>
</organism>
<name>A0A7T1AK58_ATRLM</name>
<comment type="cofactor">
    <cofactor evidence="4">
        <name>Zn(2+)</name>
        <dbReference type="ChEBI" id="CHEBI:29105"/>
    </cofactor>
</comment>
<dbReference type="KEGG" id="alam:RT761_00609"/>